<dbReference type="EMBL" id="JAMFTS010000003">
    <property type="protein sequence ID" value="KAJ4782137.1"/>
    <property type="molecule type" value="Genomic_DNA"/>
</dbReference>
<dbReference type="InterPro" id="IPR044730">
    <property type="entry name" value="RNase_H-like_dom_plant"/>
</dbReference>
<organism evidence="3 4">
    <name type="scientific">Rhynchospora pubera</name>
    <dbReference type="NCBI Taxonomy" id="906938"/>
    <lineage>
        <taxon>Eukaryota</taxon>
        <taxon>Viridiplantae</taxon>
        <taxon>Streptophyta</taxon>
        <taxon>Embryophyta</taxon>
        <taxon>Tracheophyta</taxon>
        <taxon>Spermatophyta</taxon>
        <taxon>Magnoliopsida</taxon>
        <taxon>Liliopsida</taxon>
        <taxon>Poales</taxon>
        <taxon>Cyperaceae</taxon>
        <taxon>Cyperoideae</taxon>
        <taxon>Rhynchosporeae</taxon>
        <taxon>Rhynchospora</taxon>
    </lineage>
</organism>
<reference evidence="3" key="1">
    <citation type="submission" date="2022-08" db="EMBL/GenBank/DDBJ databases">
        <authorList>
            <person name="Marques A."/>
        </authorList>
    </citation>
    <scope>NUCLEOTIDE SEQUENCE</scope>
    <source>
        <strain evidence="3">RhyPub2mFocal</strain>
        <tissue evidence="3">Leaves</tissue>
    </source>
</reference>
<dbReference type="Pfam" id="PF13966">
    <property type="entry name" value="zf-RVT"/>
    <property type="match status" value="1"/>
</dbReference>
<feature type="domain" description="RNase H type-1" evidence="1">
    <location>
        <begin position="220"/>
        <end position="342"/>
    </location>
</feature>
<evidence type="ECO:0000313" key="3">
    <source>
        <dbReference type="EMBL" id="KAJ4782137.1"/>
    </source>
</evidence>
<sequence length="383" mass="43693">MEGPNKPVPIENMQDRLVWKATKDGKYSVKEGYKQITGQNNAGVPVSISLWQTISKWKGIAPRVKIFLWRLLHRALPMAVNMHVRLPNFSPIFQRCQDENEDETQCLFLCPTSRQVWFGSVLGIRVHGLPLNIHETVLLILSNLDEEGTKIFAYTIWEILKARNKVVIEHCIFQPQEVIKRIGAALRKETVLDRSGMVRRGECAEERYDVCQGGWQVLMDASWVNTGKSGGAYIVYENGRLHSIGLHTFEAYDAFMAEALTLRESLRYIDGGIGIEQNMRVQFFSDCINLVDAVNQGESWDIPSWRTTRTVAEIISCLNSFQYKATLHHAKRDAIQRAHLLACIARRKEINYKGQPDMNLQQNGCLDMDIDVGFFQQVQEAPP</sequence>
<dbReference type="Gene3D" id="3.30.420.10">
    <property type="entry name" value="Ribonuclease H-like superfamily/Ribonuclease H"/>
    <property type="match status" value="1"/>
</dbReference>
<accession>A0AAV8ELQ2</accession>
<proteinExistence type="predicted"/>
<dbReference type="InterPro" id="IPR036397">
    <property type="entry name" value="RNaseH_sf"/>
</dbReference>
<dbReference type="InterPro" id="IPR002156">
    <property type="entry name" value="RNaseH_domain"/>
</dbReference>
<evidence type="ECO:0000259" key="2">
    <source>
        <dbReference type="Pfam" id="PF13966"/>
    </source>
</evidence>
<dbReference type="GO" id="GO:0004523">
    <property type="term" value="F:RNA-DNA hybrid ribonuclease activity"/>
    <property type="evidence" value="ECO:0007669"/>
    <property type="project" value="InterPro"/>
</dbReference>
<protein>
    <submittedName>
        <fullName evidence="3">Ribonuclease H-like superfamily protein</fullName>
    </submittedName>
</protein>
<keyword evidence="4" id="KW-1185">Reference proteome</keyword>
<gene>
    <name evidence="3" type="ORF">LUZ62_066394</name>
</gene>
<comment type="caution">
    <text evidence="3">The sequence shown here is derived from an EMBL/GenBank/DDBJ whole genome shotgun (WGS) entry which is preliminary data.</text>
</comment>
<dbReference type="CDD" id="cd06222">
    <property type="entry name" value="RNase_H_like"/>
    <property type="match status" value="1"/>
</dbReference>
<dbReference type="InterPro" id="IPR012337">
    <property type="entry name" value="RNaseH-like_sf"/>
</dbReference>
<dbReference type="GO" id="GO:0003676">
    <property type="term" value="F:nucleic acid binding"/>
    <property type="evidence" value="ECO:0007669"/>
    <property type="project" value="InterPro"/>
</dbReference>
<name>A0AAV8ELQ2_9POAL</name>
<dbReference type="InterPro" id="IPR026960">
    <property type="entry name" value="RVT-Znf"/>
</dbReference>
<feature type="domain" description="Reverse transcriptase zinc-binding" evidence="2">
    <location>
        <begin position="27"/>
        <end position="117"/>
    </location>
</feature>
<dbReference type="AlphaFoldDB" id="A0AAV8ELQ2"/>
<dbReference type="Proteomes" id="UP001140206">
    <property type="component" value="Chromosome 3"/>
</dbReference>
<dbReference type="SUPFAM" id="SSF53098">
    <property type="entry name" value="Ribonuclease H-like"/>
    <property type="match status" value="1"/>
</dbReference>
<evidence type="ECO:0000259" key="1">
    <source>
        <dbReference type="Pfam" id="PF13456"/>
    </source>
</evidence>
<evidence type="ECO:0000313" key="4">
    <source>
        <dbReference type="Proteomes" id="UP001140206"/>
    </source>
</evidence>
<dbReference type="Pfam" id="PF13456">
    <property type="entry name" value="RVT_3"/>
    <property type="match status" value="1"/>
</dbReference>